<accession>A0A976N341</accession>
<dbReference type="EMBL" id="OM869681">
    <property type="protein sequence ID" value="UPW41855.1"/>
    <property type="molecule type" value="Genomic_DNA"/>
</dbReference>
<reference evidence="1" key="1">
    <citation type="submission" date="2022-02" db="EMBL/GenBank/DDBJ databases">
        <title>Towards deciphering the DNA virus diversity associated with rodent species in the families Cricetidae and Heteromyidae.</title>
        <authorList>
            <person name="Lund M."/>
            <person name="Larsen B.B."/>
            <person name="Gryseels S."/>
            <person name="Kraberger S."/>
            <person name="Rowsey D.M."/>
            <person name="Steger L."/>
            <person name="Yule K.M."/>
            <person name="Upham N.S."/>
            <person name="Worobey M."/>
            <person name="Van Doorslaer K."/>
            <person name="Varsani A."/>
        </authorList>
    </citation>
    <scope>NUCLEOTIDE SEQUENCE</scope>
    <source>
        <strain evidence="1">NeonRodF5_8</strain>
    </source>
</reference>
<organism evidence="1">
    <name type="scientific">Peromfec virus RodF5_8</name>
    <dbReference type="NCBI Taxonomy" id="2929344"/>
    <lineage>
        <taxon>Viruses</taxon>
        <taxon>Monodnaviria</taxon>
        <taxon>Sangervirae</taxon>
        <taxon>Phixviricota</taxon>
        <taxon>Malgrandaviricetes</taxon>
        <taxon>Petitvirales</taxon>
        <taxon>Microviridae</taxon>
    </lineage>
</organism>
<sequence length="58" mass="6374">MIKLLKNPKFWTLVAALVAAASAFFLESCSSKVHVVRSGVHVDTVRIDLQAKTNNANY</sequence>
<name>A0A976N341_9VIRU</name>
<proteinExistence type="predicted"/>
<evidence type="ECO:0000313" key="1">
    <source>
        <dbReference type="EMBL" id="UPW41855.1"/>
    </source>
</evidence>
<protein>
    <submittedName>
        <fullName evidence="1">Uncharacterized protein</fullName>
    </submittedName>
</protein>